<dbReference type="PANTHER" id="PTHR10209:SF672">
    <property type="entry name" value="2-OXOGLUTARATE-DEPENDENT DIOXYGENASE"/>
    <property type="match status" value="1"/>
</dbReference>
<accession>G7IH15</accession>
<organism evidence="5 7">
    <name type="scientific">Medicago truncatula</name>
    <name type="common">Barrel medic</name>
    <name type="synonym">Medicago tribuloides</name>
    <dbReference type="NCBI Taxonomy" id="3880"/>
    <lineage>
        <taxon>Eukaryota</taxon>
        <taxon>Viridiplantae</taxon>
        <taxon>Streptophyta</taxon>
        <taxon>Embryophyta</taxon>
        <taxon>Tracheophyta</taxon>
        <taxon>Spermatophyta</taxon>
        <taxon>Magnoliopsida</taxon>
        <taxon>eudicotyledons</taxon>
        <taxon>Gunneridae</taxon>
        <taxon>Pentapetalae</taxon>
        <taxon>rosids</taxon>
        <taxon>fabids</taxon>
        <taxon>Fabales</taxon>
        <taxon>Fabaceae</taxon>
        <taxon>Papilionoideae</taxon>
        <taxon>50 kb inversion clade</taxon>
        <taxon>NPAAA clade</taxon>
        <taxon>Hologalegina</taxon>
        <taxon>IRL clade</taxon>
        <taxon>Trifolieae</taxon>
        <taxon>Medicago</taxon>
    </lineage>
</organism>
<evidence type="ECO:0000256" key="3">
    <source>
        <dbReference type="ARBA" id="ARBA00023004"/>
    </source>
</evidence>
<dbReference type="SUPFAM" id="SSF51197">
    <property type="entry name" value="Clavaminate synthase-like"/>
    <property type="match status" value="1"/>
</dbReference>
<feature type="domain" description="Non-haem dioxygenase N-terminal" evidence="4">
    <location>
        <begin position="49"/>
        <end position="154"/>
    </location>
</feature>
<keyword evidence="7" id="KW-1185">Reference proteome</keyword>
<name>G7IH15_MEDTR</name>
<dbReference type="OMA" id="WKMSISV"/>
<evidence type="ECO:0000313" key="5">
    <source>
        <dbReference type="EMBL" id="AES66419.1"/>
    </source>
</evidence>
<evidence type="ECO:0000259" key="4">
    <source>
        <dbReference type="Pfam" id="PF14226"/>
    </source>
</evidence>
<dbReference type="Pfam" id="PF14226">
    <property type="entry name" value="DIOX_N"/>
    <property type="match status" value="1"/>
</dbReference>
<evidence type="ECO:0000313" key="7">
    <source>
        <dbReference type="Proteomes" id="UP000002051"/>
    </source>
</evidence>
<dbReference type="PaxDb" id="3880-AES66419"/>
<dbReference type="EnsemblPlants" id="AES66419">
    <property type="protein sequence ID" value="AES66419"/>
    <property type="gene ID" value="MTR_2g069070"/>
</dbReference>
<dbReference type="GO" id="GO:0051213">
    <property type="term" value="F:dioxygenase activity"/>
    <property type="evidence" value="ECO:0007669"/>
    <property type="project" value="UniProtKB-KW"/>
</dbReference>
<dbReference type="InterPro" id="IPR027443">
    <property type="entry name" value="IPNS-like_sf"/>
</dbReference>
<dbReference type="Proteomes" id="UP000002051">
    <property type="component" value="Chromosome 2"/>
</dbReference>
<dbReference type="STRING" id="3880.G7IH15"/>
<keyword evidence="3" id="KW-0408">Iron</keyword>
<dbReference type="Gene3D" id="2.60.120.330">
    <property type="entry name" value="B-lactam Antibiotic, Isopenicillin N Synthase, Chain"/>
    <property type="match status" value="1"/>
</dbReference>
<evidence type="ECO:0000256" key="1">
    <source>
        <dbReference type="ARBA" id="ARBA00022723"/>
    </source>
</evidence>
<dbReference type="PANTHER" id="PTHR10209">
    <property type="entry name" value="OXIDOREDUCTASE, 2OG-FE II OXYGENASE FAMILY PROTEIN"/>
    <property type="match status" value="1"/>
</dbReference>
<reference evidence="5 7" key="1">
    <citation type="journal article" date="2011" name="Nature">
        <title>The Medicago genome provides insight into the evolution of rhizobial symbioses.</title>
        <authorList>
            <person name="Young N.D."/>
            <person name="Debelle F."/>
            <person name="Oldroyd G.E."/>
            <person name="Geurts R."/>
            <person name="Cannon S.B."/>
            <person name="Udvardi M.K."/>
            <person name="Benedito V.A."/>
            <person name="Mayer K.F."/>
            <person name="Gouzy J."/>
            <person name="Schoof H."/>
            <person name="Van de Peer Y."/>
            <person name="Proost S."/>
            <person name="Cook D.R."/>
            <person name="Meyers B.C."/>
            <person name="Spannagl M."/>
            <person name="Cheung F."/>
            <person name="De Mita S."/>
            <person name="Krishnakumar V."/>
            <person name="Gundlach H."/>
            <person name="Zhou S."/>
            <person name="Mudge J."/>
            <person name="Bharti A.K."/>
            <person name="Murray J.D."/>
            <person name="Naoumkina M.A."/>
            <person name="Rosen B."/>
            <person name="Silverstein K.A."/>
            <person name="Tang H."/>
            <person name="Rombauts S."/>
            <person name="Zhao P.X."/>
            <person name="Zhou P."/>
            <person name="Barbe V."/>
            <person name="Bardou P."/>
            <person name="Bechner M."/>
            <person name="Bellec A."/>
            <person name="Berger A."/>
            <person name="Berges H."/>
            <person name="Bidwell S."/>
            <person name="Bisseling T."/>
            <person name="Choisne N."/>
            <person name="Couloux A."/>
            <person name="Denny R."/>
            <person name="Deshpande S."/>
            <person name="Dai X."/>
            <person name="Doyle J.J."/>
            <person name="Dudez A.M."/>
            <person name="Farmer A.D."/>
            <person name="Fouteau S."/>
            <person name="Franken C."/>
            <person name="Gibelin C."/>
            <person name="Gish J."/>
            <person name="Goldstein S."/>
            <person name="Gonzalez A.J."/>
            <person name="Green P.J."/>
            <person name="Hallab A."/>
            <person name="Hartog M."/>
            <person name="Hua A."/>
            <person name="Humphray S.J."/>
            <person name="Jeong D.H."/>
            <person name="Jing Y."/>
            <person name="Jocker A."/>
            <person name="Kenton S.M."/>
            <person name="Kim D.J."/>
            <person name="Klee K."/>
            <person name="Lai H."/>
            <person name="Lang C."/>
            <person name="Lin S."/>
            <person name="Macmil S.L."/>
            <person name="Magdelenat G."/>
            <person name="Matthews L."/>
            <person name="McCorrison J."/>
            <person name="Monaghan E.L."/>
            <person name="Mun J.H."/>
            <person name="Najar F.Z."/>
            <person name="Nicholson C."/>
            <person name="Noirot C."/>
            <person name="O'Bleness M."/>
            <person name="Paule C.R."/>
            <person name="Poulain J."/>
            <person name="Prion F."/>
            <person name="Qin B."/>
            <person name="Qu C."/>
            <person name="Retzel E.F."/>
            <person name="Riddle C."/>
            <person name="Sallet E."/>
            <person name="Samain S."/>
            <person name="Samson N."/>
            <person name="Sanders I."/>
            <person name="Saurat O."/>
            <person name="Scarpelli C."/>
            <person name="Schiex T."/>
            <person name="Segurens B."/>
            <person name="Severin A.J."/>
            <person name="Sherrier D.J."/>
            <person name="Shi R."/>
            <person name="Sims S."/>
            <person name="Singer S.R."/>
            <person name="Sinharoy S."/>
            <person name="Sterck L."/>
            <person name="Viollet A."/>
            <person name="Wang B.B."/>
            <person name="Wang K."/>
            <person name="Wang M."/>
            <person name="Wang X."/>
            <person name="Warfsmann J."/>
            <person name="Weissenbach J."/>
            <person name="White D.D."/>
            <person name="White J.D."/>
            <person name="Wiley G.B."/>
            <person name="Wincker P."/>
            <person name="Xing Y."/>
            <person name="Yang L."/>
            <person name="Yao Z."/>
            <person name="Ying F."/>
            <person name="Zhai J."/>
            <person name="Zhou L."/>
            <person name="Zuber A."/>
            <person name="Denarie J."/>
            <person name="Dixon R.A."/>
            <person name="May G.D."/>
            <person name="Schwartz D.C."/>
            <person name="Rogers J."/>
            <person name="Quetier F."/>
            <person name="Town C.D."/>
            <person name="Roe B.A."/>
        </authorList>
    </citation>
    <scope>NUCLEOTIDE SEQUENCE [LARGE SCALE GENOMIC DNA]</scope>
    <source>
        <strain evidence="5">A17</strain>
        <strain evidence="6 7">cv. Jemalong A17</strain>
    </source>
</reference>
<reference evidence="5 7" key="2">
    <citation type="journal article" date="2014" name="BMC Genomics">
        <title>An improved genome release (version Mt4.0) for the model legume Medicago truncatula.</title>
        <authorList>
            <person name="Tang H."/>
            <person name="Krishnakumar V."/>
            <person name="Bidwell S."/>
            <person name="Rosen B."/>
            <person name="Chan A."/>
            <person name="Zhou S."/>
            <person name="Gentzbittel L."/>
            <person name="Childs K.L."/>
            <person name="Yandell M."/>
            <person name="Gundlach H."/>
            <person name="Mayer K.F."/>
            <person name="Schwartz D.C."/>
            <person name="Town C.D."/>
        </authorList>
    </citation>
    <scope>GENOME REANNOTATION</scope>
    <source>
        <strain evidence="6 7">cv. Jemalong A17</strain>
    </source>
</reference>
<dbReference type="EMBL" id="CM001218">
    <property type="protein sequence ID" value="AES66419.1"/>
    <property type="molecule type" value="Genomic_DNA"/>
</dbReference>
<keyword evidence="1" id="KW-0479">Metal-binding</keyword>
<sequence>MVVTSTHELEGGTVSNYDRKSELKEFDDSKAGVQGLVENVNDSNSKLSIPPIDLTGIHNDLVLKDEVVRKVQNASENWGFFQVINHGIPTQILDEMIKGTCRFHQQDAKVRKEYYTCDPNKKVVYVSNYSLYHDPAANWRDSLGFTMTPNQPKSEEFQEVCRFFCFLILLSPLLLGSRGTFQDVYFSRGL</sequence>
<protein>
    <submittedName>
        <fullName evidence="5">2-oxoglutarate-dependent dioxygenase</fullName>
    </submittedName>
</protein>
<evidence type="ECO:0000313" key="6">
    <source>
        <dbReference type="EnsemblPlants" id="AES66419"/>
    </source>
</evidence>
<keyword evidence="5" id="KW-0223">Dioxygenase</keyword>
<dbReference type="GO" id="GO:0046872">
    <property type="term" value="F:metal ion binding"/>
    <property type="evidence" value="ECO:0007669"/>
    <property type="project" value="UniProtKB-KW"/>
</dbReference>
<dbReference type="eggNOG" id="KOG0143">
    <property type="taxonomic scope" value="Eukaryota"/>
</dbReference>
<evidence type="ECO:0000256" key="2">
    <source>
        <dbReference type="ARBA" id="ARBA00023002"/>
    </source>
</evidence>
<gene>
    <name evidence="5" type="ordered locus">MTR_2g069070</name>
</gene>
<dbReference type="AlphaFoldDB" id="G7IH15"/>
<keyword evidence="2" id="KW-0560">Oxidoreductase</keyword>
<dbReference type="InterPro" id="IPR026992">
    <property type="entry name" value="DIOX_N"/>
</dbReference>
<dbReference type="HOGENOM" id="CLU_010119_11_0_1"/>
<proteinExistence type="predicted"/>
<reference evidence="6" key="3">
    <citation type="submission" date="2015-04" db="UniProtKB">
        <authorList>
            <consortium name="EnsemblPlants"/>
        </authorList>
    </citation>
    <scope>IDENTIFICATION</scope>
    <source>
        <strain evidence="6">cv. Jemalong A17</strain>
    </source>
</reference>